<comment type="subcellular location">
    <subcellularLocation>
        <location evidence="1">Membrane</location>
        <topology evidence="1">Multi-pass membrane protein</topology>
    </subcellularLocation>
</comment>
<comment type="caution">
    <text evidence="7">The sequence shown here is derived from an EMBL/GenBank/DDBJ whole genome shotgun (WGS) entry which is preliminary data.</text>
</comment>
<evidence type="ECO:0000256" key="2">
    <source>
        <dbReference type="ARBA" id="ARBA00022692"/>
    </source>
</evidence>
<evidence type="ECO:0000313" key="7">
    <source>
        <dbReference type="EMBL" id="PWB98365.1"/>
    </source>
</evidence>
<evidence type="ECO:0000313" key="8">
    <source>
        <dbReference type="Proteomes" id="UP000244978"/>
    </source>
</evidence>
<reference evidence="8" key="1">
    <citation type="submission" date="2018-04" db="EMBL/GenBank/DDBJ databases">
        <authorList>
            <person name="Liu S."/>
            <person name="Wang Z."/>
            <person name="Li J."/>
        </authorList>
    </citation>
    <scope>NUCLEOTIDE SEQUENCE [LARGE SCALE GENOMIC DNA]</scope>
    <source>
        <strain evidence="8">S1194</strain>
    </source>
</reference>
<dbReference type="AlphaFoldDB" id="A0A2U1T3A9"/>
<keyword evidence="2 5" id="KW-0812">Transmembrane</keyword>
<feature type="transmembrane region" description="Helical" evidence="5">
    <location>
        <begin position="12"/>
        <end position="40"/>
    </location>
</feature>
<dbReference type="InterPro" id="IPR052165">
    <property type="entry name" value="Membrane_assoc_protease"/>
</dbReference>
<evidence type="ECO:0000256" key="4">
    <source>
        <dbReference type="ARBA" id="ARBA00023136"/>
    </source>
</evidence>
<keyword evidence="4 5" id="KW-0472">Membrane</keyword>
<dbReference type="Pfam" id="PF01957">
    <property type="entry name" value="NfeD"/>
    <property type="match status" value="1"/>
</dbReference>
<keyword evidence="3 5" id="KW-1133">Transmembrane helix</keyword>
<evidence type="ECO:0000259" key="6">
    <source>
        <dbReference type="Pfam" id="PF01957"/>
    </source>
</evidence>
<dbReference type="Gene3D" id="2.40.50.140">
    <property type="entry name" value="Nucleic acid-binding proteins"/>
    <property type="match status" value="1"/>
</dbReference>
<evidence type="ECO:0000256" key="5">
    <source>
        <dbReference type="SAM" id="Phobius"/>
    </source>
</evidence>
<feature type="domain" description="NfeD-like C-terminal" evidence="6">
    <location>
        <begin position="91"/>
        <end position="151"/>
    </location>
</feature>
<feature type="transmembrane region" description="Helical" evidence="5">
    <location>
        <begin position="52"/>
        <end position="70"/>
    </location>
</feature>
<dbReference type="GO" id="GO:0005886">
    <property type="term" value="C:plasma membrane"/>
    <property type="evidence" value="ECO:0007669"/>
    <property type="project" value="TreeGrafter"/>
</dbReference>
<organism evidence="7 8">
    <name type="scientific">Homoserinimonas hongtaonis</name>
    <dbReference type="NCBI Taxonomy" id="2079791"/>
    <lineage>
        <taxon>Bacteria</taxon>
        <taxon>Bacillati</taxon>
        <taxon>Actinomycetota</taxon>
        <taxon>Actinomycetes</taxon>
        <taxon>Micrococcales</taxon>
        <taxon>Microbacteriaceae</taxon>
        <taxon>Homoserinimonas</taxon>
    </lineage>
</organism>
<dbReference type="OrthoDB" id="5023964at2"/>
<dbReference type="PANTHER" id="PTHR33507:SF3">
    <property type="entry name" value="INNER MEMBRANE PROTEIN YBBJ"/>
    <property type="match status" value="1"/>
</dbReference>
<protein>
    <recommendedName>
        <fullName evidence="6">NfeD-like C-terminal domain-containing protein</fullName>
    </recommendedName>
</protein>
<name>A0A2U1T3A9_9MICO</name>
<keyword evidence="8" id="KW-1185">Reference proteome</keyword>
<evidence type="ECO:0000256" key="1">
    <source>
        <dbReference type="ARBA" id="ARBA00004141"/>
    </source>
</evidence>
<dbReference type="EMBL" id="QEEX01000001">
    <property type="protein sequence ID" value="PWB98365.1"/>
    <property type="molecule type" value="Genomic_DNA"/>
</dbReference>
<accession>A0A2U1T3A9</accession>
<dbReference type="KEGG" id="salc:C2138_05965"/>
<dbReference type="Proteomes" id="UP000244978">
    <property type="component" value="Unassembled WGS sequence"/>
</dbReference>
<gene>
    <name evidence="7" type="ORF">DF220_01120</name>
</gene>
<dbReference type="PANTHER" id="PTHR33507">
    <property type="entry name" value="INNER MEMBRANE PROTEIN YBBJ"/>
    <property type="match status" value="1"/>
</dbReference>
<dbReference type="InterPro" id="IPR012340">
    <property type="entry name" value="NA-bd_OB-fold"/>
</dbReference>
<sequence>MTVDLTQYLWIVWLVFILVAVIIELFTLEFTFLMIAAGGLGGLGANLLGWPWWLQIAVAAVLAVLLILLIRPVLLAKLHKGEDTTPSNLAALMGMQGRVVVEIDETKGQVRLANGETWTARLSPLTVSTVVVEGENVVVTAIEGSTAVVVPVERTESHG</sequence>
<dbReference type="InterPro" id="IPR002810">
    <property type="entry name" value="NfeD-like_C"/>
</dbReference>
<evidence type="ECO:0000256" key="3">
    <source>
        <dbReference type="ARBA" id="ARBA00022989"/>
    </source>
</evidence>
<proteinExistence type="predicted"/>